<feature type="region of interest" description="Disordered" evidence="1">
    <location>
        <begin position="149"/>
        <end position="187"/>
    </location>
</feature>
<dbReference type="Proteomes" id="UP000265618">
    <property type="component" value="Unassembled WGS sequence"/>
</dbReference>
<dbReference type="Gene3D" id="2.120.10.80">
    <property type="entry name" value="Kelch-type beta propeller"/>
    <property type="match status" value="2"/>
</dbReference>
<name>A0A9K3CTD7_9EUKA</name>
<gene>
    <name evidence="2" type="ORF">KIPB_004132</name>
</gene>
<keyword evidence="3" id="KW-1185">Reference proteome</keyword>
<evidence type="ECO:0000313" key="3">
    <source>
        <dbReference type="Proteomes" id="UP000265618"/>
    </source>
</evidence>
<comment type="caution">
    <text evidence="2">The sequence shown here is derived from an EMBL/GenBank/DDBJ whole genome shotgun (WGS) entry which is preliminary data.</text>
</comment>
<dbReference type="PANTHER" id="PTHR23244">
    <property type="entry name" value="KELCH REPEAT DOMAIN"/>
    <property type="match status" value="1"/>
</dbReference>
<organism evidence="2 3">
    <name type="scientific">Kipferlia bialata</name>
    <dbReference type="NCBI Taxonomy" id="797122"/>
    <lineage>
        <taxon>Eukaryota</taxon>
        <taxon>Metamonada</taxon>
        <taxon>Carpediemonas-like organisms</taxon>
        <taxon>Kipferlia</taxon>
    </lineage>
</organism>
<sequence>MDHLSEPPITFVQPSIPHVDTGGGLALYGHRQALVIGQNAVCDAAAVVGSDAVKGPVDTDMSEVEPSPHNCGIVTVPPAADDDTPQTVQWEPFTCPIDPKVMAASCNLWDKGHKLFVFGGFNDEYAHDSADRFYEDLWELSIDTGVWRRIGPGGTSPDDASSSLLEEESSEGEFAHSDSLTSPTVPRAWPTGRHSHSAFCVDGLLWILGGHDIDHLEDSLCDVWSYDPETEVFTKHQDCPVELCGTCAEVMDGEVHLVGSYEEPTLHMVFSPSKGFRRLPPTPFGCCYAATFRVQRTMVVIGGVGHGNMVHALDTVTGLWSEWATIPFDFFHGRACLLTPDTMVLHAQTGSLIGTLDPMVYSPLALQYRPPAAPAGLRPSSLLPSQHVRQGGQADREGGRVSPMRGDVLLT</sequence>
<dbReference type="Pfam" id="PF01344">
    <property type="entry name" value="Kelch_1"/>
    <property type="match status" value="1"/>
</dbReference>
<dbReference type="InterPro" id="IPR015915">
    <property type="entry name" value="Kelch-typ_b-propeller"/>
</dbReference>
<dbReference type="OrthoDB" id="45365at2759"/>
<dbReference type="SUPFAM" id="SSF117281">
    <property type="entry name" value="Kelch motif"/>
    <property type="match status" value="1"/>
</dbReference>
<evidence type="ECO:0000313" key="2">
    <source>
        <dbReference type="EMBL" id="GIQ82908.1"/>
    </source>
</evidence>
<proteinExistence type="predicted"/>
<accession>A0A9K3CTD7</accession>
<dbReference type="EMBL" id="BDIP01000855">
    <property type="protein sequence ID" value="GIQ82908.1"/>
    <property type="molecule type" value="Genomic_DNA"/>
</dbReference>
<dbReference type="AlphaFoldDB" id="A0A9K3CTD7"/>
<evidence type="ECO:0000256" key="1">
    <source>
        <dbReference type="SAM" id="MobiDB-lite"/>
    </source>
</evidence>
<protein>
    <submittedName>
        <fullName evidence="2">Uncharacterized protein</fullName>
    </submittedName>
</protein>
<dbReference type="InterPro" id="IPR006652">
    <property type="entry name" value="Kelch_1"/>
</dbReference>
<feature type="region of interest" description="Disordered" evidence="1">
    <location>
        <begin position="379"/>
        <end position="411"/>
    </location>
</feature>
<reference evidence="2 3" key="1">
    <citation type="journal article" date="2018" name="PLoS ONE">
        <title>The draft genome of Kipferlia bialata reveals reductive genome evolution in fornicate parasites.</title>
        <authorList>
            <person name="Tanifuji G."/>
            <person name="Takabayashi S."/>
            <person name="Kume K."/>
            <person name="Takagi M."/>
            <person name="Nakayama T."/>
            <person name="Kamikawa R."/>
            <person name="Inagaki Y."/>
            <person name="Hashimoto T."/>
        </authorList>
    </citation>
    <scope>NUCLEOTIDE SEQUENCE [LARGE SCALE GENOMIC DNA]</scope>
    <source>
        <strain evidence="2">NY0173</strain>
    </source>
</reference>